<dbReference type="GO" id="GO:0003723">
    <property type="term" value="F:RNA binding"/>
    <property type="evidence" value="ECO:0007669"/>
    <property type="project" value="InterPro"/>
</dbReference>
<sequence>MRCSMLLPKNGDLGSLVLLFERMGKRDVVSWTTVINGFSRNGIFREGIGFFRDMIVYGDGKPNEATYVGVLSSCANVEKGGAIYLGEQLHGYMIKNEAVLTVFMGTALIDFYGKVGSLCNAIKLFDHMVIEKGCTWNAMIYPLADNGREKQALDMFQKMKTEGALPDELFRSILSEFGVVPVMEHYGCVVDLLGIAGLLSEAKEFIKSMPFEPDASVLGAFLGACKIHGDIELGNEVGERLLQMQTQHSGQYMALAYINAEVER</sequence>
<dbReference type="NCBIfam" id="TIGR00756">
    <property type="entry name" value="PPR"/>
    <property type="match status" value="2"/>
</dbReference>
<dbReference type="EMBL" id="JAKUCV010001033">
    <property type="protein sequence ID" value="KAJ4847969.1"/>
    <property type="molecule type" value="Genomic_DNA"/>
</dbReference>
<organism evidence="3 4">
    <name type="scientific">Turnera subulata</name>
    <dbReference type="NCBI Taxonomy" id="218843"/>
    <lineage>
        <taxon>Eukaryota</taxon>
        <taxon>Viridiplantae</taxon>
        <taxon>Streptophyta</taxon>
        <taxon>Embryophyta</taxon>
        <taxon>Tracheophyta</taxon>
        <taxon>Spermatophyta</taxon>
        <taxon>Magnoliopsida</taxon>
        <taxon>eudicotyledons</taxon>
        <taxon>Gunneridae</taxon>
        <taxon>Pentapetalae</taxon>
        <taxon>rosids</taxon>
        <taxon>fabids</taxon>
        <taxon>Malpighiales</taxon>
        <taxon>Passifloraceae</taxon>
        <taxon>Turnera</taxon>
    </lineage>
</organism>
<dbReference type="Pfam" id="PF13041">
    <property type="entry name" value="PPR_2"/>
    <property type="match status" value="1"/>
</dbReference>
<dbReference type="Proteomes" id="UP001141552">
    <property type="component" value="Unassembled WGS sequence"/>
</dbReference>
<evidence type="ECO:0000313" key="3">
    <source>
        <dbReference type="EMBL" id="KAJ4847969.1"/>
    </source>
</evidence>
<name>A0A9Q0GD05_9ROSI</name>
<dbReference type="Gene3D" id="1.25.40.10">
    <property type="entry name" value="Tetratricopeptide repeat domain"/>
    <property type="match status" value="3"/>
</dbReference>
<keyword evidence="1" id="KW-0677">Repeat</keyword>
<dbReference type="InterPro" id="IPR046960">
    <property type="entry name" value="PPR_At4g14850-like_plant"/>
</dbReference>
<evidence type="ECO:0000256" key="2">
    <source>
        <dbReference type="PROSITE-ProRule" id="PRU00708"/>
    </source>
</evidence>
<comment type="caution">
    <text evidence="3">The sequence shown here is derived from an EMBL/GenBank/DDBJ whole genome shotgun (WGS) entry which is preliminary data.</text>
</comment>
<evidence type="ECO:0000256" key="1">
    <source>
        <dbReference type="ARBA" id="ARBA00022737"/>
    </source>
</evidence>
<evidence type="ECO:0008006" key="5">
    <source>
        <dbReference type="Google" id="ProtNLM"/>
    </source>
</evidence>
<accession>A0A9Q0GD05</accession>
<reference evidence="3" key="2">
    <citation type="journal article" date="2023" name="Plants (Basel)">
        <title>Annotation of the Turnera subulata (Passifloraceae) Draft Genome Reveals the S-Locus Evolved after the Divergence of Turneroideae from Passifloroideae in a Stepwise Manner.</title>
        <authorList>
            <person name="Henning P.M."/>
            <person name="Roalson E.H."/>
            <person name="Mir W."/>
            <person name="McCubbin A.G."/>
            <person name="Shore J.S."/>
        </authorList>
    </citation>
    <scope>NUCLEOTIDE SEQUENCE</scope>
    <source>
        <strain evidence="3">F60SS</strain>
    </source>
</reference>
<dbReference type="PANTHER" id="PTHR47926:SF348">
    <property type="entry name" value="PENTATRICOPEPTIDE REPEAT-CONTAINING PROTEIN"/>
    <property type="match status" value="1"/>
</dbReference>
<gene>
    <name evidence="3" type="ORF">Tsubulata_041213</name>
</gene>
<dbReference type="GO" id="GO:0009451">
    <property type="term" value="P:RNA modification"/>
    <property type="evidence" value="ECO:0007669"/>
    <property type="project" value="InterPro"/>
</dbReference>
<protein>
    <recommendedName>
        <fullName evidence="5">Pentacotripeptide-repeat region of PRORP domain-containing protein</fullName>
    </recommendedName>
</protein>
<dbReference type="InterPro" id="IPR011990">
    <property type="entry name" value="TPR-like_helical_dom_sf"/>
</dbReference>
<feature type="repeat" description="PPR" evidence="2">
    <location>
        <begin position="132"/>
        <end position="166"/>
    </location>
</feature>
<dbReference type="PANTHER" id="PTHR47926">
    <property type="entry name" value="PENTATRICOPEPTIDE REPEAT-CONTAINING PROTEIN"/>
    <property type="match status" value="1"/>
</dbReference>
<dbReference type="Pfam" id="PF01535">
    <property type="entry name" value="PPR"/>
    <property type="match status" value="2"/>
</dbReference>
<proteinExistence type="predicted"/>
<dbReference type="OrthoDB" id="833608at2759"/>
<dbReference type="InterPro" id="IPR002885">
    <property type="entry name" value="PPR_rpt"/>
</dbReference>
<feature type="repeat" description="PPR" evidence="2">
    <location>
        <begin position="27"/>
        <end position="61"/>
    </location>
</feature>
<reference evidence="3" key="1">
    <citation type="submission" date="2022-02" db="EMBL/GenBank/DDBJ databases">
        <authorList>
            <person name="Henning P.M."/>
            <person name="McCubbin A.G."/>
            <person name="Shore J.S."/>
        </authorList>
    </citation>
    <scope>NUCLEOTIDE SEQUENCE</scope>
    <source>
        <strain evidence="3">F60SS</strain>
        <tissue evidence="3">Leaves</tissue>
    </source>
</reference>
<evidence type="ECO:0000313" key="4">
    <source>
        <dbReference type="Proteomes" id="UP001141552"/>
    </source>
</evidence>
<keyword evidence="4" id="KW-1185">Reference proteome</keyword>
<dbReference type="AlphaFoldDB" id="A0A9Q0GD05"/>
<dbReference type="PROSITE" id="PS51375">
    <property type="entry name" value="PPR"/>
    <property type="match status" value="2"/>
</dbReference>